<organism evidence="2">
    <name type="scientific">Chromera velia CCMP2878</name>
    <dbReference type="NCBI Taxonomy" id="1169474"/>
    <lineage>
        <taxon>Eukaryota</taxon>
        <taxon>Sar</taxon>
        <taxon>Alveolata</taxon>
        <taxon>Colpodellida</taxon>
        <taxon>Chromeraceae</taxon>
        <taxon>Chromera</taxon>
    </lineage>
</organism>
<dbReference type="VEuPathDB" id="CryptoDB:Cvel_24472"/>
<protein>
    <submittedName>
        <fullName evidence="2">Uncharacterized protein</fullName>
    </submittedName>
</protein>
<sequence length="171" mass="19104">MTSIDSSPDGTITVKYAFLHNLTMNSRSIVDIQQKPSLLEMPGVSALFWRAGVGVHAFDFDSLKLKGVIKSLRRNQVPSRFWDFLDGSSVVLAVTGVAAPTRGVCFRRDRKEEDRERAEGKHGGGRVSSCGKQPRRDARCRRPAAFCGRSAWHLPKFLLPNSAEMQQKKMK</sequence>
<feature type="compositionally biased region" description="Basic and acidic residues" evidence="1">
    <location>
        <begin position="109"/>
        <end position="122"/>
    </location>
</feature>
<evidence type="ECO:0000256" key="1">
    <source>
        <dbReference type="SAM" id="MobiDB-lite"/>
    </source>
</evidence>
<reference evidence="2" key="1">
    <citation type="submission" date="2014-11" db="EMBL/GenBank/DDBJ databases">
        <authorList>
            <person name="Otto D Thomas"/>
            <person name="Naeem Raeece"/>
        </authorList>
    </citation>
    <scope>NUCLEOTIDE SEQUENCE</scope>
</reference>
<gene>
    <name evidence="2" type="ORF">Cvel_24472</name>
</gene>
<evidence type="ECO:0000313" key="2">
    <source>
        <dbReference type="EMBL" id="CEM37951.1"/>
    </source>
</evidence>
<accession>A0A0G4H2P8</accession>
<name>A0A0G4H2P8_9ALVE</name>
<proteinExistence type="predicted"/>
<feature type="region of interest" description="Disordered" evidence="1">
    <location>
        <begin position="109"/>
        <end position="138"/>
    </location>
</feature>
<dbReference type="AlphaFoldDB" id="A0A0G4H2P8"/>
<dbReference type="EMBL" id="CDMZ01001818">
    <property type="protein sequence ID" value="CEM37951.1"/>
    <property type="molecule type" value="Genomic_DNA"/>
</dbReference>